<dbReference type="AlphaFoldDB" id="A0A5N5WIZ0"/>
<keyword evidence="2" id="KW-1185">Reference proteome</keyword>
<dbReference type="EMBL" id="ML732546">
    <property type="protein sequence ID" value="KAB8067170.1"/>
    <property type="molecule type" value="Genomic_DNA"/>
</dbReference>
<dbReference type="Gene3D" id="3.50.50.60">
    <property type="entry name" value="FAD/NAD(P)-binding domain"/>
    <property type="match status" value="1"/>
</dbReference>
<reference evidence="1 2" key="1">
    <citation type="submission" date="2019-04" db="EMBL/GenBank/DDBJ databases">
        <title>Friends and foes A comparative genomics study of 23 Aspergillus species from section Flavi.</title>
        <authorList>
            <consortium name="DOE Joint Genome Institute"/>
            <person name="Kjaerbolling I."/>
            <person name="Vesth T."/>
            <person name="Frisvad J.C."/>
            <person name="Nybo J.L."/>
            <person name="Theobald S."/>
            <person name="Kildgaard S."/>
            <person name="Isbrandt T."/>
            <person name="Kuo A."/>
            <person name="Sato A."/>
            <person name="Lyhne E.K."/>
            <person name="Kogle M.E."/>
            <person name="Wiebenga A."/>
            <person name="Kun R.S."/>
            <person name="Lubbers R.J."/>
            <person name="Makela M.R."/>
            <person name="Barry K."/>
            <person name="Chovatia M."/>
            <person name="Clum A."/>
            <person name="Daum C."/>
            <person name="Haridas S."/>
            <person name="He G."/>
            <person name="LaButti K."/>
            <person name="Lipzen A."/>
            <person name="Mondo S."/>
            <person name="Riley R."/>
            <person name="Salamov A."/>
            <person name="Simmons B.A."/>
            <person name="Magnuson J.K."/>
            <person name="Henrissat B."/>
            <person name="Mortensen U.H."/>
            <person name="Larsen T.O."/>
            <person name="Devries R.P."/>
            <person name="Grigoriev I.V."/>
            <person name="Machida M."/>
            <person name="Baker S.E."/>
            <person name="Andersen M.R."/>
        </authorList>
    </citation>
    <scope>NUCLEOTIDE SEQUENCE [LARGE SCALE GENOMIC DNA]</scope>
    <source>
        <strain evidence="1 2">CBS 151.66</strain>
    </source>
</reference>
<protein>
    <recommendedName>
        <fullName evidence="3">FAD/NAD(P)-binding domain-containing protein</fullName>
    </recommendedName>
</protein>
<dbReference type="SUPFAM" id="SSF51905">
    <property type="entry name" value="FAD/NAD(P)-binding domain"/>
    <property type="match status" value="1"/>
</dbReference>
<dbReference type="Proteomes" id="UP000326565">
    <property type="component" value="Unassembled WGS sequence"/>
</dbReference>
<sequence length="72" mass="7555">MFRSLLPRATPRAALRTVRPQVAPSNFVTAPTLAFLSKRGYSSESGEHDLVIIGGGVAGYVAAIKAGQEGLK</sequence>
<gene>
    <name evidence="1" type="ORF">BDV29DRAFT_163661</name>
</gene>
<evidence type="ECO:0008006" key="3">
    <source>
        <dbReference type="Google" id="ProtNLM"/>
    </source>
</evidence>
<organism evidence="1 2">
    <name type="scientific">Aspergillus leporis</name>
    <dbReference type="NCBI Taxonomy" id="41062"/>
    <lineage>
        <taxon>Eukaryota</taxon>
        <taxon>Fungi</taxon>
        <taxon>Dikarya</taxon>
        <taxon>Ascomycota</taxon>
        <taxon>Pezizomycotina</taxon>
        <taxon>Eurotiomycetes</taxon>
        <taxon>Eurotiomycetidae</taxon>
        <taxon>Eurotiales</taxon>
        <taxon>Aspergillaceae</taxon>
        <taxon>Aspergillus</taxon>
        <taxon>Aspergillus subgen. Circumdati</taxon>
    </lineage>
</organism>
<evidence type="ECO:0000313" key="1">
    <source>
        <dbReference type="EMBL" id="KAB8067170.1"/>
    </source>
</evidence>
<dbReference type="InterPro" id="IPR036188">
    <property type="entry name" value="FAD/NAD-bd_sf"/>
</dbReference>
<feature type="non-terminal residue" evidence="1">
    <location>
        <position position="72"/>
    </location>
</feature>
<proteinExistence type="predicted"/>
<name>A0A5N5WIZ0_9EURO</name>
<accession>A0A5N5WIZ0</accession>
<evidence type="ECO:0000313" key="2">
    <source>
        <dbReference type="Proteomes" id="UP000326565"/>
    </source>
</evidence>